<keyword evidence="15" id="KW-1185">Reference proteome</keyword>
<evidence type="ECO:0000313" key="14">
    <source>
        <dbReference type="EMBL" id="THV48612.1"/>
    </source>
</evidence>
<evidence type="ECO:0000313" key="15">
    <source>
        <dbReference type="Proteomes" id="UP000308671"/>
    </source>
</evidence>
<evidence type="ECO:0000256" key="5">
    <source>
        <dbReference type="ARBA" id="ARBA00022729"/>
    </source>
</evidence>
<keyword evidence="7" id="KW-0326">Glycosidase</keyword>
<feature type="region of interest" description="Disordered" evidence="13">
    <location>
        <begin position="213"/>
        <end position="335"/>
    </location>
</feature>
<evidence type="ECO:0000256" key="13">
    <source>
        <dbReference type="SAM" id="MobiDB-lite"/>
    </source>
</evidence>
<dbReference type="Proteomes" id="UP000308671">
    <property type="component" value="Unassembled WGS sequence"/>
</dbReference>
<evidence type="ECO:0000256" key="4">
    <source>
        <dbReference type="ARBA" id="ARBA00022525"/>
    </source>
</evidence>
<dbReference type="Gene3D" id="3.20.20.80">
    <property type="entry name" value="Glycosidases"/>
    <property type="match status" value="1"/>
</dbReference>
<evidence type="ECO:0000256" key="11">
    <source>
        <dbReference type="ARBA" id="ARBA00041516"/>
    </source>
</evidence>
<reference evidence="14 15" key="1">
    <citation type="submission" date="2017-12" db="EMBL/GenBank/DDBJ databases">
        <title>Comparative genomics of Botrytis spp.</title>
        <authorList>
            <person name="Valero-Jimenez C.A."/>
            <person name="Tapia P."/>
            <person name="Veloso J."/>
            <person name="Silva-Moreno E."/>
            <person name="Staats M."/>
            <person name="Valdes J.H."/>
            <person name="Van Kan J.A.L."/>
        </authorList>
    </citation>
    <scope>NUCLEOTIDE SEQUENCE [LARGE SCALE GENOMIC DNA]</scope>
    <source>
        <strain evidence="14 15">MUCL435</strain>
    </source>
</reference>
<evidence type="ECO:0000256" key="2">
    <source>
        <dbReference type="ARBA" id="ARBA00008773"/>
    </source>
</evidence>
<dbReference type="GO" id="GO:0005576">
    <property type="term" value="C:extracellular region"/>
    <property type="evidence" value="ECO:0007669"/>
    <property type="project" value="TreeGrafter"/>
</dbReference>
<protein>
    <recommendedName>
        <fullName evidence="9">Probable beta-glucosidase btgE</fullName>
    </recommendedName>
    <alternativeName>
        <fullName evidence="10">Beta-D-glucoside glucohydrolase btgE</fullName>
    </alternativeName>
    <alternativeName>
        <fullName evidence="12">Cellobiase btgE</fullName>
    </alternativeName>
    <alternativeName>
        <fullName evidence="11">Gentiobiase btgE</fullName>
    </alternativeName>
</protein>
<comment type="function">
    <text evidence="8">Beta-glucosidases are one of a number of cellulolytic enzymes involved in the degradation of cellulosic biomass. Catalyzes the last step releasing glucose from the inhibitory cellobiose.</text>
</comment>
<keyword evidence="5" id="KW-0732">Signal</keyword>
<comment type="subcellular location">
    <subcellularLocation>
        <location evidence="1">Secreted</location>
        <location evidence="1">Cell wall</location>
    </subcellularLocation>
</comment>
<dbReference type="InterPro" id="IPR017853">
    <property type="entry name" value="GH"/>
</dbReference>
<dbReference type="GO" id="GO:0009277">
    <property type="term" value="C:fungal-type cell wall"/>
    <property type="evidence" value="ECO:0007669"/>
    <property type="project" value="TreeGrafter"/>
</dbReference>
<evidence type="ECO:0000256" key="9">
    <source>
        <dbReference type="ARBA" id="ARBA00039284"/>
    </source>
</evidence>
<dbReference type="PANTHER" id="PTHR16631">
    <property type="entry name" value="GLUCAN 1,3-BETA-GLUCOSIDASE"/>
    <property type="match status" value="1"/>
</dbReference>
<dbReference type="InterPro" id="IPR050732">
    <property type="entry name" value="Beta-glucan_modifiers"/>
</dbReference>
<dbReference type="OrthoDB" id="4082933at2759"/>
<organism evidence="14 15">
    <name type="scientific">Botrytis galanthina</name>
    <dbReference type="NCBI Taxonomy" id="278940"/>
    <lineage>
        <taxon>Eukaryota</taxon>
        <taxon>Fungi</taxon>
        <taxon>Dikarya</taxon>
        <taxon>Ascomycota</taxon>
        <taxon>Pezizomycotina</taxon>
        <taxon>Leotiomycetes</taxon>
        <taxon>Helotiales</taxon>
        <taxon>Sclerotiniaceae</taxon>
        <taxon>Botrytis</taxon>
    </lineage>
</organism>
<proteinExistence type="inferred from homology"/>
<dbReference type="SUPFAM" id="SSF51445">
    <property type="entry name" value="(Trans)glycosidases"/>
    <property type="match status" value="1"/>
</dbReference>
<keyword evidence="6" id="KW-0378">Hydrolase</keyword>
<dbReference type="GO" id="GO:0009986">
    <property type="term" value="C:cell surface"/>
    <property type="evidence" value="ECO:0007669"/>
    <property type="project" value="TreeGrafter"/>
</dbReference>
<evidence type="ECO:0000256" key="1">
    <source>
        <dbReference type="ARBA" id="ARBA00004191"/>
    </source>
</evidence>
<evidence type="ECO:0000256" key="3">
    <source>
        <dbReference type="ARBA" id="ARBA00022512"/>
    </source>
</evidence>
<evidence type="ECO:0000256" key="12">
    <source>
        <dbReference type="ARBA" id="ARBA00042762"/>
    </source>
</evidence>
<keyword evidence="3" id="KW-0134">Cell wall</keyword>
<dbReference type="GO" id="GO:0042973">
    <property type="term" value="F:glucan endo-1,3-beta-D-glucosidase activity"/>
    <property type="evidence" value="ECO:0007669"/>
    <property type="project" value="TreeGrafter"/>
</dbReference>
<dbReference type="GO" id="GO:0071555">
    <property type="term" value="P:cell wall organization"/>
    <property type="evidence" value="ECO:0007669"/>
    <property type="project" value="TreeGrafter"/>
</dbReference>
<sequence>MKAGVLAVAAAIAGGVNARDLGRRHGHQEFHERGLLATPASSSESCGCTTVWSTVTVYFPPAPTAASVASGSAAPPAPSTSADACSDKCNTEYNTCRSAPDANRSTCASNYASCLGYSPFDSNGSLVTPTACSSVASTPAASAPGSSAPAPSAPAASDACSDTCSTQYNTCRSAPGANRSTCASNYASCLGYSPFDSNGSLVTPTACSSVASAPAPSAPAASAPGSSAPGSSAPAPSAPGSSAPAPSAPAASAPGSSAPGSSAPAPSAPASSAPATSKGVSTAPTAPAASAPGSSAPGSSAPAPSAPASSAPATSKGVSTAPTAPASTAPAVVPTPLATTCPTPGVYTIPATTVTLTESTTVCGATSTGLPSAGTYTVGGVTTVVTTATTVVCPYAAVSTSEGVVTSTILTTTYVCPSAGTYTINPLTTTVTEPAVWVYPTPASYAPGTYTQPEVVTTITETNVVVFCPYSSSFSTIVDATLPAGTPAQATSAPAPVTTSVVVPVATPSSSSVYVAPSSSAVSVVPSSSAVASSVVASSVASPSASSTSSSSGNGGSVGSTGKQWAMTYSPYQDSGSCKTAAEVSVDVALIASKGFTAIRIYSTDCSGLENVGNAAKLAGIKMIVGIFISETGCSGAADQVTELIAWGQWSLVELIVVGNEAVFGGHTTASELAAFISSSRSSFASAGYTGQITTTEPLNIWQENTSVLCSAVDITGANLHPFFNAEVTAENAGKFALSQLELADAICPGLTAINLECGWPSAGTCNGAACPGVEEQKTAVSSIIESCGGRAAIFSYTNDLWKLPGGFGCEQSWGSIQLF</sequence>
<comment type="caution">
    <text evidence="14">The sequence shown here is derived from an EMBL/GenBank/DDBJ whole genome shotgun (WGS) entry which is preliminary data.</text>
</comment>
<dbReference type="PANTHER" id="PTHR16631:SF24">
    <property type="entry name" value="FAMILY 17 GLUCOSIDASE SCW11-RELATED"/>
    <property type="match status" value="1"/>
</dbReference>
<evidence type="ECO:0000256" key="7">
    <source>
        <dbReference type="ARBA" id="ARBA00023295"/>
    </source>
</evidence>
<keyword evidence="4" id="KW-0964">Secreted</keyword>
<gene>
    <name evidence="14" type="ORF">BGAL_0238g00130</name>
</gene>
<dbReference type="AlphaFoldDB" id="A0A4S8QX44"/>
<evidence type="ECO:0000256" key="8">
    <source>
        <dbReference type="ARBA" id="ARBA00024983"/>
    </source>
</evidence>
<comment type="similarity">
    <text evidence="2">Belongs to the glycosyl hydrolase 17 family.</text>
</comment>
<name>A0A4S8QX44_9HELO</name>
<dbReference type="EMBL" id="PQXL01000238">
    <property type="protein sequence ID" value="THV48612.1"/>
    <property type="molecule type" value="Genomic_DNA"/>
</dbReference>
<accession>A0A4S8QX44</accession>
<evidence type="ECO:0000256" key="10">
    <source>
        <dbReference type="ARBA" id="ARBA00041495"/>
    </source>
</evidence>
<evidence type="ECO:0000256" key="6">
    <source>
        <dbReference type="ARBA" id="ARBA00022801"/>
    </source>
</evidence>